<comment type="caution">
    <text evidence="4">The sequence shown here is derived from an EMBL/GenBank/DDBJ whole genome shotgun (WGS) entry which is preliminary data.</text>
</comment>
<feature type="domain" description="N-acetyltransferase" evidence="3">
    <location>
        <begin position="1"/>
        <end position="70"/>
    </location>
</feature>
<sequence length="84" mass="9706">AVKTTYRGKGFGKMLFMYALKCAKKRLWLEVRSKNSAAIKFYKKLGMKITGKIPNYYMSDDALIMVLGQKEWDQISTDENCNIL</sequence>
<dbReference type="PANTHER" id="PTHR43420">
    <property type="entry name" value="ACETYLTRANSFERASE"/>
    <property type="match status" value="1"/>
</dbReference>
<dbReference type="InterPro" id="IPR016181">
    <property type="entry name" value="Acyl_CoA_acyltransferase"/>
</dbReference>
<feature type="non-terminal residue" evidence="4">
    <location>
        <position position="1"/>
    </location>
</feature>
<dbReference type="Gene3D" id="3.40.630.30">
    <property type="match status" value="1"/>
</dbReference>
<evidence type="ECO:0000256" key="1">
    <source>
        <dbReference type="ARBA" id="ARBA00022679"/>
    </source>
</evidence>
<reference evidence="4" key="1">
    <citation type="journal article" date="2014" name="Front. Microbiol.">
        <title>High frequency of phylogenetically diverse reductive dehalogenase-homologous genes in deep subseafloor sedimentary metagenomes.</title>
        <authorList>
            <person name="Kawai M."/>
            <person name="Futagami T."/>
            <person name="Toyoda A."/>
            <person name="Takaki Y."/>
            <person name="Nishi S."/>
            <person name="Hori S."/>
            <person name="Arai W."/>
            <person name="Tsubouchi T."/>
            <person name="Morono Y."/>
            <person name="Uchiyama I."/>
            <person name="Ito T."/>
            <person name="Fujiyama A."/>
            <person name="Inagaki F."/>
            <person name="Takami H."/>
        </authorList>
    </citation>
    <scope>NUCLEOTIDE SEQUENCE</scope>
    <source>
        <strain evidence="4">Expedition CK06-06</strain>
    </source>
</reference>
<keyword evidence="1" id="KW-0808">Transferase</keyword>
<dbReference type="Pfam" id="PF00583">
    <property type="entry name" value="Acetyltransf_1"/>
    <property type="match status" value="1"/>
</dbReference>
<keyword evidence="2" id="KW-0012">Acyltransferase</keyword>
<dbReference type="SUPFAM" id="SSF55729">
    <property type="entry name" value="Acyl-CoA N-acyltransferases (Nat)"/>
    <property type="match status" value="1"/>
</dbReference>
<evidence type="ECO:0000313" key="4">
    <source>
        <dbReference type="EMBL" id="GAG65820.1"/>
    </source>
</evidence>
<dbReference type="EMBL" id="BART01002663">
    <property type="protein sequence ID" value="GAG65820.1"/>
    <property type="molecule type" value="Genomic_DNA"/>
</dbReference>
<gene>
    <name evidence="4" type="ORF">S01H4_07950</name>
</gene>
<dbReference type="PANTHER" id="PTHR43420:SF12">
    <property type="entry name" value="N-ACETYLTRANSFERASE DOMAIN-CONTAINING PROTEIN"/>
    <property type="match status" value="1"/>
</dbReference>
<dbReference type="CDD" id="cd04301">
    <property type="entry name" value="NAT_SF"/>
    <property type="match status" value="1"/>
</dbReference>
<accession>X0Z8Y9</accession>
<proteinExistence type="predicted"/>
<dbReference type="InterPro" id="IPR050680">
    <property type="entry name" value="YpeA/RimI_acetyltransf"/>
</dbReference>
<protein>
    <recommendedName>
        <fullName evidence="3">N-acetyltransferase domain-containing protein</fullName>
    </recommendedName>
</protein>
<organism evidence="4">
    <name type="scientific">marine sediment metagenome</name>
    <dbReference type="NCBI Taxonomy" id="412755"/>
    <lineage>
        <taxon>unclassified sequences</taxon>
        <taxon>metagenomes</taxon>
        <taxon>ecological metagenomes</taxon>
    </lineage>
</organism>
<dbReference type="GO" id="GO:0016747">
    <property type="term" value="F:acyltransferase activity, transferring groups other than amino-acyl groups"/>
    <property type="evidence" value="ECO:0007669"/>
    <property type="project" value="InterPro"/>
</dbReference>
<evidence type="ECO:0000259" key="3">
    <source>
        <dbReference type="PROSITE" id="PS51186"/>
    </source>
</evidence>
<name>X0Z8Y9_9ZZZZ</name>
<evidence type="ECO:0000256" key="2">
    <source>
        <dbReference type="ARBA" id="ARBA00023315"/>
    </source>
</evidence>
<dbReference type="PROSITE" id="PS51186">
    <property type="entry name" value="GNAT"/>
    <property type="match status" value="1"/>
</dbReference>
<dbReference type="InterPro" id="IPR000182">
    <property type="entry name" value="GNAT_dom"/>
</dbReference>
<dbReference type="AlphaFoldDB" id="X0Z8Y9"/>